<evidence type="ECO:0000256" key="8">
    <source>
        <dbReference type="ARBA" id="ARBA00023237"/>
    </source>
</evidence>
<comment type="similarity">
    <text evidence="2">Belongs to the fimbrial export usher family.</text>
</comment>
<dbReference type="AlphaFoldDB" id="A0A740FVH5"/>
<keyword evidence="6 9" id="KW-0732">Signal</keyword>
<protein>
    <submittedName>
        <fullName evidence="11">Fimbrial biogenesis outer membrane usher protein</fullName>
    </submittedName>
</protein>
<dbReference type="PANTHER" id="PTHR30451:SF21">
    <property type="entry name" value="FIMBRIAL USHER DOMAIN-CONTAINING PROTEIN YDET-RELATED"/>
    <property type="match status" value="1"/>
</dbReference>
<evidence type="ECO:0000256" key="7">
    <source>
        <dbReference type="ARBA" id="ARBA00023136"/>
    </source>
</evidence>
<organism evidence="11">
    <name type="scientific">Salmonella infantis</name>
    <dbReference type="NCBI Taxonomy" id="595"/>
    <lineage>
        <taxon>Bacteria</taxon>
        <taxon>Pseudomonadati</taxon>
        <taxon>Pseudomonadota</taxon>
        <taxon>Gammaproteobacteria</taxon>
        <taxon>Enterobacterales</taxon>
        <taxon>Enterobacteriaceae</taxon>
        <taxon>Salmonella</taxon>
    </lineage>
</organism>
<evidence type="ECO:0000256" key="9">
    <source>
        <dbReference type="SAM" id="SignalP"/>
    </source>
</evidence>
<dbReference type="GO" id="GO:0009279">
    <property type="term" value="C:cell outer membrane"/>
    <property type="evidence" value="ECO:0007669"/>
    <property type="project" value="UniProtKB-SubCell"/>
</dbReference>
<keyword evidence="5" id="KW-0812">Transmembrane</keyword>
<proteinExistence type="inferred from homology"/>
<dbReference type="GO" id="GO:0015473">
    <property type="term" value="F:fimbrial usher porin activity"/>
    <property type="evidence" value="ECO:0007669"/>
    <property type="project" value="InterPro"/>
</dbReference>
<keyword evidence="4" id="KW-1029">Fimbrium biogenesis</keyword>
<evidence type="ECO:0000256" key="4">
    <source>
        <dbReference type="ARBA" id="ARBA00022558"/>
    </source>
</evidence>
<dbReference type="GO" id="GO:0009297">
    <property type="term" value="P:pilus assembly"/>
    <property type="evidence" value="ECO:0007669"/>
    <property type="project" value="InterPro"/>
</dbReference>
<feature type="chain" id="PRO_5027638600" evidence="9">
    <location>
        <begin position="35"/>
        <end position="122"/>
    </location>
</feature>
<dbReference type="InterPro" id="IPR000015">
    <property type="entry name" value="Fimb_usher"/>
</dbReference>
<evidence type="ECO:0000256" key="3">
    <source>
        <dbReference type="ARBA" id="ARBA00022448"/>
    </source>
</evidence>
<evidence type="ECO:0000256" key="1">
    <source>
        <dbReference type="ARBA" id="ARBA00004571"/>
    </source>
</evidence>
<dbReference type="SUPFAM" id="SSF141729">
    <property type="entry name" value="FimD N-terminal domain-like"/>
    <property type="match status" value="1"/>
</dbReference>
<evidence type="ECO:0000256" key="6">
    <source>
        <dbReference type="ARBA" id="ARBA00022729"/>
    </source>
</evidence>
<reference evidence="11" key="1">
    <citation type="journal article" date="2018" name="Genome Biol.">
        <title>SKESA: strategic k-mer extension for scrupulous assemblies.</title>
        <authorList>
            <person name="Souvorov A."/>
            <person name="Agarwala R."/>
            <person name="Lipman D.J."/>
        </authorList>
    </citation>
    <scope>NUCLEOTIDE SEQUENCE</scope>
    <source>
        <strain evidence="11">14026835_human_pESI_CTX_M65_2014</strain>
    </source>
</reference>
<comment type="subcellular location">
    <subcellularLocation>
        <location evidence="1">Cell outer membrane</location>
        <topology evidence="1">Multi-pass membrane protein</topology>
    </subcellularLocation>
</comment>
<dbReference type="InterPro" id="IPR025885">
    <property type="entry name" value="PapC_N"/>
</dbReference>
<sequence length="122" mass="13871">MKKKCQAQRTMAGRSSLLLYFSILFGLMARNIQAATDAEFNPAFLQHIPGESVIDVKKFSHGEPVPAGEYYSDIWLNGEWKGRTVLYFQASVDMDRTVLCLTPELLSLLDLNEEVLKKEVMR</sequence>
<evidence type="ECO:0000259" key="10">
    <source>
        <dbReference type="Pfam" id="PF13954"/>
    </source>
</evidence>
<feature type="non-terminal residue" evidence="11">
    <location>
        <position position="122"/>
    </location>
</feature>
<dbReference type="EMBL" id="DAATTM010000028">
    <property type="protein sequence ID" value="HAF0041594.1"/>
    <property type="molecule type" value="Genomic_DNA"/>
</dbReference>
<keyword evidence="7" id="KW-0472">Membrane</keyword>
<evidence type="ECO:0000313" key="11">
    <source>
        <dbReference type="EMBL" id="HAF0041594.1"/>
    </source>
</evidence>
<comment type="caution">
    <text evidence="11">The sequence shown here is derived from an EMBL/GenBank/DDBJ whole genome shotgun (WGS) entry which is preliminary data.</text>
</comment>
<evidence type="ECO:0000256" key="2">
    <source>
        <dbReference type="ARBA" id="ARBA00008064"/>
    </source>
</evidence>
<dbReference type="Pfam" id="PF13954">
    <property type="entry name" value="PapC_N"/>
    <property type="match status" value="1"/>
</dbReference>
<name>A0A740FVH5_SALIN</name>
<dbReference type="PANTHER" id="PTHR30451">
    <property type="entry name" value="OUTER MEMBRANE USHER PROTEIN"/>
    <property type="match status" value="1"/>
</dbReference>
<dbReference type="InterPro" id="IPR037224">
    <property type="entry name" value="PapC_N_sf"/>
</dbReference>
<feature type="signal peptide" evidence="9">
    <location>
        <begin position="1"/>
        <end position="34"/>
    </location>
</feature>
<feature type="domain" description="PapC N-terminal" evidence="10">
    <location>
        <begin position="39"/>
        <end position="118"/>
    </location>
</feature>
<gene>
    <name evidence="11" type="ORF">G4217_004642</name>
</gene>
<accession>A0A740FVH5</accession>
<keyword evidence="3" id="KW-0813">Transport</keyword>
<evidence type="ECO:0000256" key="5">
    <source>
        <dbReference type="ARBA" id="ARBA00022692"/>
    </source>
</evidence>
<dbReference type="Gene3D" id="3.10.20.410">
    <property type="match status" value="1"/>
</dbReference>
<keyword evidence="8" id="KW-0998">Cell outer membrane</keyword>
<reference evidence="11" key="2">
    <citation type="submission" date="2018-07" db="EMBL/GenBank/DDBJ databases">
        <authorList>
            <consortium name="NCBI Pathogen Detection Project"/>
        </authorList>
    </citation>
    <scope>NUCLEOTIDE SEQUENCE</scope>
    <source>
        <strain evidence="11">14026835_human_pESI_CTX_M65_2014</strain>
    </source>
</reference>